<keyword evidence="3" id="KW-1185">Reference proteome</keyword>
<gene>
    <name evidence="2" type="ORF">VN97_g2572</name>
</gene>
<accession>A0AAI9TNX4</accession>
<comment type="caution">
    <text evidence="2">The sequence shown here is derived from an EMBL/GenBank/DDBJ whole genome shotgun (WGS) entry which is preliminary data.</text>
</comment>
<reference evidence="2" key="1">
    <citation type="submission" date="2015-06" db="EMBL/GenBank/DDBJ databases">
        <authorList>
            <person name="Nguyen H."/>
        </authorList>
    </citation>
    <scope>NUCLEOTIDE SEQUENCE</scope>
    <source>
        <strain evidence="2">DAOM 180753</strain>
    </source>
</reference>
<name>A0AAI9TNX4_PENTH</name>
<proteinExistence type="predicted"/>
<organism evidence="2 3">
    <name type="scientific">Penicillium thymicola</name>
    <dbReference type="NCBI Taxonomy" id="293382"/>
    <lineage>
        <taxon>Eukaryota</taxon>
        <taxon>Fungi</taxon>
        <taxon>Dikarya</taxon>
        <taxon>Ascomycota</taxon>
        <taxon>Pezizomycotina</taxon>
        <taxon>Eurotiomycetes</taxon>
        <taxon>Eurotiomycetidae</taxon>
        <taxon>Eurotiales</taxon>
        <taxon>Aspergillaceae</taxon>
        <taxon>Penicillium</taxon>
    </lineage>
</organism>
<dbReference type="AlphaFoldDB" id="A0AAI9TNX4"/>
<reference evidence="2" key="2">
    <citation type="journal article" date="2016" name="Fungal Biol.">
        <title>Ochratoxin A production by Penicillium thymicola.</title>
        <authorList>
            <person name="Nguyen H.D.T."/>
            <person name="McMullin D.R."/>
            <person name="Ponomareva E."/>
            <person name="Riley R."/>
            <person name="Pomraning K.R."/>
            <person name="Baker S.E."/>
            <person name="Seifert K.A."/>
        </authorList>
    </citation>
    <scope>NUCLEOTIDE SEQUENCE</scope>
    <source>
        <strain evidence="2">DAOM 180753</strain>
    </source>
</reference>
<dbReference type="EMBL" id="LACB01000050">
    <property type="protein sequence ID" value="KAJ9490711.1"/>
    <property type="molecule type" value="Genomic_DNA"/>
</dbReference>
<evidence type="ECO:0000256" key="1">
    <source>
        <dbReference type="SAM" id="Phobius"/>
    </source>
</evidence>
<sequence>MQIANMHVWISICIVEVAYCIEYIAMILNSSFFNYSLCNTIQFIFSSDSIQIQFTLEFPIPILEGINFNLII</sequence>
<keyword evidence="1" id="KW-0812">Transmembrane</keyword>
<evidence type="ECO:0000313" key="3">
    <source>
        <dbReference type="Proteomes" id="UP001227192"/>
    </source>
</evidence>
<protein>
    <submittedName>
        <fullName evidence="2">Uncharacterized protein</fullName>
    </submittedName>
</protein>
<keyword evidence="1" id="KW-0472">Membrane</keyword>
<keyword evidence="1" id="KW-1133">Transmembrane helix</keyword>
<feature type="transmembrane region" description="Helical" evidence="1">
    <location>
        <begin position="6"/>
        <end position="28"/>
    </location>
</feature>
<evidence type="ECO:0000313" key="2">
    <source>
        <dbReference type="EMBL" id="KAJ9490711.1"/>
    </source>
</evidence>
<dbReference type="Proteomes" id="UP001227192">
    <property type="component" value="Unassembled WGS sequence"/>
</dbReference>